<dbReference type="EMBL" id="VXIT01000009">
    <property type="protein sequence ID" value="KAA6410160.1"/>
    <property type="molecule type" value="Genomic_DNA"/>
</dbReference>
<accession>A0A5M8PMJ3</accession>
<protein>
    <recommendedName>
        <fullName evidence="4">5'-Nucleotidase C-terminal domain-containing protein</fullName>
    </recommendedName>
</protein>
<keyword evidence="2" id="KW-0547">Nucleotide-binding</keyword>
<feature type="region of interest" description="Disordered" evidence="3">
    <location>
        <begin position="543"/>
        <end position="598"/>
    </location>
</feature>
<dbReference type="PRINTS" id="PR01607">
    <property type="entry name" value="APYRASEFAMLY"/>
</dbReference>
<dbReference type="InterPro" id="IPR036907">
    <property type="entry name" value="5'-Nucleotdase_C_sf"/>
</dbReference>
<dbReference type="PANTHER" id="PTHR11575:SF48">
    <property type="entry name" value="5'-NUCLEOTIDASE"/>
    <property type="match status" value="1"/>
</dbReference>
<name>A0A5M8PMJ3_9LECA</name>
<dbReference type="InterPro" id="IPR029052">
    <property type="entry name" value="Metallo-depent_PP-like"/>
</dbReference>
<dbReference type="Pfam" id="PF02872">
    <property type="entry name" value="5_nucleotid_C"/>
    <property type="match status" value="1"/>
</dbReference>
<evidence type="ECO:0000313" key="6">
    <source>
        <dbReference type="Proteomes" id="UP000324767"/>
    </source>
</evidence>
<keyword evidence="2" id="KW-0378">Hydrolase</keyword>
<dbReference type="InterPro" id="IPR041821">
    <property type="entry name" value="CG11883_N"/>
</dbReference>
<dbReference type="Gene3D" id="3.60.21.10">
    <property type="match status" value="1"/>
</dbReference>
<evidence type="ECO:0000256" key="2">
    <source>
        <dbReference type="RuleBase" id="RU362119"/>
    </source>
</evidence>
<comment type="caution">
    <text evidence="5">The sequence shown here is derived from an EMBL/GenBank/DDBJ whole genome shotgun (WGS) entry which is preliminary data.</text>
</comment>
<dbReference type="SUPFAM" id="SSF56300">
    <property type="entry name" value="Metallo-dependent phosphatases"/>
    <property type="match status" value="1"/>
</dbReference>
<evidence type="ECO:0000256" key="3">
    <source>
        <dbReference type="SAM" id="MobiDB-lite"/>
    </source>
</evidence>
<dbReference type="OrthoDB" id="10252235at2759"/>
<dbReference type="GO" id="GO:0000166">
    <property type="term" value="F:nucleotide binding"/>
    <property type="evidence" value="ECO:0007669"/>
    <property type="project" value="UniProtKB-KW"/>
</dbReference>
<dbReference type="AlphaFoldDB" id="A0A5M8PMJ3"/>
<dbReference type="SUPFAM" id="SSF55816">
    <property type="entry name" value="5'-nucleotidase (syn. UDP-sugar hydrolase), C-terminal domain"/>
    <property type="match status" value="1"/>
</dbReference>
<evidence type="ECO:0000313" key="5">
    <source>
        <dbReference type="EMBL" id="KAA6410160.1"/>
    </source>
</evidence>
<sequence length="657" mass="72632">MESTSTIYTSHRTSPPTLRFLHFNDVYHIEAGSAEPVGGIPRFQTLINHYRAAPQYQPLPNLLTIFSGDAFNPSLESAVTKGSHMIPVLNAAGVDVACVGNHDLDFGVPQFQHLRDQCHFPWLLANVLDPALGEDIAIGGCPKTTILRASNGIKVGVIGLAEREWLETINALPPNLIYQSATATARALVPNLRAQGCQLVIALTHMREPNDLKLARNLPAGLVDLVLGGHDHFYAHHYENGTHVLRSGADFKQLSYIEAWPWPASESGAQSGWDFDIVRRDVVRAIPEDAATVQLVDSLTSSLKSKLEKPVGYTAIPLDARFTTVRTRESNIGNFVCDLMRFYYSADCAIMAGGTVRGDQIYPPGVLRLKDILNCFPFEDPVVVVKVTGKAIREALENGVSLVPALEGRFPQVGGISFEFDASKKSGERVLWVDIGDDELDEQKKYVVATRGYMGRGKDGFDSLKVESEGGQAEEIVSEENGVLISMMLRQYFMSLKVLGVWRRWGSALHSHWSGVHNGMNQKDGIKEPGATPEIVAPAQPLKHERDGSTGHHHHHHHHHPHHHHRTVVDGHLVDSDTEDEEHHSHVVDEAQQEKERELHVMRTVSRKWMRLAGVEHRHVGIADEDEEEFLPHWTRGIAPKLEGRIVITGSGGASPG</sequence>
<evidence type="ECO:0000259" key="4">
    <source>
        <dbReference type="Pfam" id="PF02872"/>
    </source>
</evidence>
<gene>
    <name evidence="5" type="ORF">FRX48_05581</name>
</gene>
<feature type="domain" description="5'-Nucleotidase C-terminal" evidence="4">
    <location>
        <begin position="312"/>
        <end position="465"/>
    </location>
</feature>
<feature type="compositionally biased region" description="Basic and acidic residues" evidence="3">
    <location>
        <begin position="567"/>
        <end position="598"/>
    </location>
</feature>
<feature type="compositionally biased region" description="Basic residues" evidence="3">
    <location>
        <begin position="551"/>
        <end position="566"/>
    </location>
</feature>
<reference evidence="5 6" key="1">
    <citation type="submission" date="2019-09" db="EMBL/GenBank/DDBJ databases">
        <title>The hologenome of the rock-dwelling lichen Lasallia pustulata.</title>
        <authorList>
            <person name="Greshake Tzovaras B."/>
            <person name="Segers F."/>
            <person name="Bicker A."/>
            <person name="Dal Grande F."/>
            <person name="Otte J."/>
            <person name="Hankeln T."/>
            <person name="Schmitt I."/>
            <person name="Ebersberger I."/>
        </authorList>
    </citation>
    <scope>NUCLEOTIDE SEQUENCE [LARGE SCALE GENOMIC DNA]</scope>
    <source>
        <strain evidence="5">A1-1</strain>
    </source>
</reference>
<proteinExistence type="inferred from homology"/>
<dbReference type="InterPro" id="IPR006179">
    <property type="entry name" value="5_nucleotidase/apyrase"/>
</dbReference>
<dbReference type="GO" id="GO:0009166">
    <property type="term" value="P:nucleotide catabolic process"/>
    <property type="evidence" value="ECO:0007669"/>
    <property type="project" value="InterPro"/>
</dbReference>
<dbReference type="GO" id="GO:0016787">
    <property type="term" value="F:hydrolase activity"/>
    <property type="evidence" value="ECO:0007669"/>
    <property type="project" value="UniProtKB-KW"/>
</dbReference>
<dbReference type="PANTHER" id="PTHR11575">
    <property type="entry name" value="5'-NUCLEOTIDASE-RELATED"/>
    <property type="match status" value="1"/>
</dbReference>
<dbReference type="Proteomes" id="UP000324767">
    <property type="component" value="Unassembled WGS sequence"/>
</dbReference>
<dbReference type="CDD" id="cd07406">
    <property type="entry name" value="MPP_CG11883_N"/>
    <property type="match status" value="1"/>
</dbReference>
<dbReference type="InterPro" id="IPR008334">
    <property type="entry name" value="5'-Nucleotdase_C"/>
</dbReference>
<comment type="similarity">
    <text evidence="1 2">Belongs to the 5'-nucleotidase family.</text>
</comment>
<dbReference type="Gene3D" id="3.90.780.10">
    <property type="entry name" value="5'-Nucleotidase, C-terminal domain"/>
    <property type="match status" value="1"/>
</dbReference>
<evidence type="ECO:0000256" key="1">
    <source>
        <dbReference type="ARBA" id="ARBA00006654"/>
    </source>
</evidence>
<organism evidence="5 6">
    <name type="scientific">Lasallia pustulata</name>
    <dbReference type="NCBI Taxonomy" id="136370"/>
    <lineage>
        <taxon>Eukaryota</taxon>
        <taxon>Fungi</taxon>
        <taxon>Dikarya</taxon>
        <taxon>Ascomycota</taxon>
        <taxon>Pezizomycotina</taxon>
        <taxon>Lecanoromycetes</taxon>
        <taxon>OSLEUM clade</taxon>
        <taxon>Umbilicariomycetidae</taxon>
        <taxon>Umbilicariales</taxon>
        <taxon>Umbilicariaceae</taxon>
        <taxon>Lasallia</taxon>
    </lineage>
</organism>